<keyword evidence="1 4" id="KW-0489">Methyltransferase</keyword>
<protein>
    <submittedName>
        <fullName evidence="4">RNA methyltransferase</fullName>
    </submittedName>
</protein>
<comment type="caution">
    <text evidence="4">The sequence shown here is derived from an EMBL/GenBank/DDBJ whole genome shotgun (WGS) entry which is preliminary data.</text>
</comment>
<sequence>MFTRKSMDDLQRIAAAENQNAPKFPLILILDDVRSMQNVGSAFRTADAFAVTALYLCGYTPQPPHRDIHKTALGATETVTWKHFSGVAEAIAAARDEGYQVVSVEQAHNSIGLNTAAAEFLERPTALIFGNEVSGVSDTALAASDACIEIPQYGSKHSLNITVSLGIVVWEFVRRKSIS</sequence>
<dbReference type="Proteomes" id="UP001501410">
    <property type="component" value="Unassembled WGS sequence"/>
</dbReference>
<dbReference type="RefSeq" id="WP_344828370.1">
    <property type="nucleotide sequence ID" value="NZ_BAABEZ010000024.1"/>
</dbReference>
<dbReference type="InterPro" id="IPR001537">
    <property type="entry name" value="SpoU_MeTrfase"/>
</dbReference>
<dbReference type="InterPro" id="IPR029026">
    <property type="entry name" value="tRNA_m1G_MTases_N"/>
</dbReference>
<dbReference type="EMBL" id="BAABEZ010000024">
    <property type="protein sequence ID" value="GAA4458715.1"/>
    <property type="molecule type" value="Genomic_DNA"/>
</dbReference>
<gene>
    <name evidence="4" type="ORF">GCM10023092_27460</name>
</gene>
<dbReference type="PANTHER" id="PTHR46429">
    <property type="entry name" value="23S RRNA (GUANOSINE-2'-O-)-METHYLTRANSFERASE RLMB"/>
    <property type="match status" value="1"/>
</dbReference>
<evidence type="ECO:0000313" key="5">
    <source>
        <dbReference type="Proteomes" id="UP001501410"/>
    </source>
</evidence>
<dbReference type="SUPFAM" id="SSF75217">
    <property type="entry name" value="alpha/beta knot"/>
    <property type="match status" value="1"/>
</dbReference>
<keyword evidence="5" id="KW-1185">Reference proteome</keyword>
<proteinExistence type="predicted"/>
<keyword evidence="2" id="KW-0808">Transferase</keyword>
<accession>A0ABP8N254</accession>
<evidence type="ECO:0000313" key="4">
    <source>
        <dbReference type="EMBL" id="GAA4458715.1"/>
    </source>
</evidence>
<dbReference type="GO" id="GO:0032259">
    <property type="term" value="P:methylation"/>
    <property type="evidence" value="ECO:0007669"/>
    <property type="project" value="UniProtKB-KW"/>
</dbReference>
<dbReference type="GO" id="GO:0008168">
    <property type="term" value="F:methyltransferase activity"/>
    <property type="evidence" value="ECO:0007669"/>
    <property type="project" value="UniProtKB-KW"/>
</dbReference>
<evidence type="ECO:0000259" key="3">
    <source>
        <dbReference type="Pfam" id="PF00588"/>
    </source>
</evidence>
<dbReference type="Gene3D" id="3.40.1280.10">
    <property type="match status" value="1"/>
</dbReference>
<evidence type="ECO:0000256" key="1">
    <source>
        <dbReference type="ARBA" id="ARBA00022603"/>
    </source>
</evidence>
<name>A0ABP8N254_9BACT</name>
<dbReference type="Pfam" id="PF00588">
    <property type="entry name" value="SpoU_methylase"/>
    <property type="match status" value="1"/>
</dbReference>
<evidence type="ECO:0000256" key="2">
    <source>
        <dbReference type="ARBA" id="ARBA00022679"/>
    </source>
</evidence>
<dbReference type="InterPro" id="IPR029028">
    <property type="entry name" value="Alpha/beta_knot_MTases"/>
</dbReference>
<dbReference type="PANTHER" id="PTHR46429:SF1">
    <property type="entry name" value="23S RRNA (GUANOSINE-2'-O-)-METHYLTRANSFERASE RLMB"/>
    <property type="match status" value="1"/>
</dbReference>
<dbReference type="InterPro" id="IPR004441">
    <property type="entry name" value="rRNA_MeTrfase_TrmH"/>
</dbReference>
<dbReference type="CDD" id="cd18097">
    <property type="entry name" value="SpoU-like"/>
    <property type="match status" value="1"/>
</dbReference>
<reference evidence="5" key="1">
    <citation type="journal article" date="2019" name="Int. J. Syst. Evol. Microbiol.">
        <title>The Global Catalogue of Microorganisms (GCM) 10K type strain sequencing project: providing services to taxonomists for standard genome sequencing and annotation.</title>
        <authorList>
            <consortium name="The Broad Institute Genomics Platform"/>
            <consortium name="The Broad Institute Genome Sequencing Center for Infectious Disease"/>
            <person name="Wu L."/>
            <person name="Ma J."/>
        </authorList>
    </citation>
    <scope>NUCLEOTIDE SEQUENCE [LARGE SCALE GENOMIC DNA]</scope>
    <source>
        <strain evidence="5">JCM 31921</strain>
    </source>
</reference>
<feature type="domain" description="tRNA/rRNA methyltransferase SpoU type" evidence="3">
    <location>
        <begin position="26"/>
        <end position="169"/>
    </location>
</feature>
<organism evidence="4 5">
    <name type="scientific">Rurimicrobium arvi</name>
    <dbReference type="NCBI Taxonomy" id="2049916"/>
    <lineage>
        <taxon>Bacteria</taxon>
        <taxon>Pseudomonadati</taxon>
        <taxon>Bacteroidota</taxon>
        <taxon>Chitinophagia</taxon>
        <taxon>Chitinophagales</taxon>
        <taxon>Chitinophagaceae</taxon>
        <taxon>Rurimicrobium</taxon>
    </lineage>
</organism>